<dbReference type="STRING" id="1333998.M2A_0276"/>
<comment type="caution">
    <text evidence="2">The sequence shown here is derived from an EMBL/GenBank/DDBJ whole genome shotgun (WGS) entry which is preliminary data.</text>
</comment>
<dbReference type="NCBIfam" id="TIGR03980">
    <property type="entry name" value="prismane_assoc"/>
    <property type="match status" value="1"/>
</dbReference>
<keyword evidence="3" id="KW-1185">Reference proteome</keyword>
<dbReference type="AlphaFoldDB" id="A0A081B6V9"/>
<sequence length="76" mass="8381">MDGHLKETEFQDAGLTAQSIVGEVMRRHPATLPVFLRRHMHCPGCPMAPFMTLAEAAENYRTDLGALLAELNAACR</sequence>
<dbReference type="Proteomes" id="UP000028702">
    <property type="component" value="Unassembled WGS sequence"/>
</dbReference>
<organism evidence="2 3">
    <name type="scientific">Tepidicaulis marinus</name>
    <dbReference type="NCBI Taxonomy" id="1333998"/>
    <lineage>
        <taxon>Bacteria</taxon>
        <taxon>Pseudomonadati</taxon>
        <taxon>Pseudomonadota</taxon>
        <taxon>Alphaproteobacteria</taxon>
        <taxon>Hyphomicrobiales</taxon>
        <taxon>Parvibaculaceae</taxon>
        <taxon>Tepidicaulis</taxon>
    </lineage>
</organism>
<dbReference type="Gene3D" id="1.10.3910.10">
    <property type="entry name" value="SP0561-like"/>
    <property type="match status" value="1"/>
</dbReference>
<dbReference type="SUPFAM" id="SSF140683">
    <property type="entry name" value="SP0561-like"/>
    <property type="match status" value="1"/>
</dbReference>
<protein>
    <submittedName>
        <fullName evidence="2">Conserved protein</fullName>
    </submittedName>
</protein>
<dbReference type="EMBL" id="BBIO01000001">
    <property type="protein sequence ID" value="GAK43777.1"/>
    <property type="molecule type" value="Genomic_DNA"/>
</dbReference>
<accession>A0A081B6V9</accession>
<proteinExistence type="predicted"/>
<name>A0A081B6V9_9HYPH</name>
<dbReference type="InterPro" id="IPR038062">
    <property type="entry name" value="ScdA-like_N_sf"/>
</dbReference>
<evidence type="ECO:0000313" key="2">
    <source>
        <dbReference type="EMBL" id="GAK43777.1"/>
    </source>
</evidence>
<dbReference type="RefSeq" id="WP_045441949.1">
    <property type="nucleotide sequence ID" value="NZ_BBIO01000001.1"/>
</dbReference>
<gene>
    <name evidence="2" type="ORF">M2A_0276</name>
</gene>
<dbReference type="PANTHER" id="PTHR39341">
    <property type="entry name" value="BSL7085 PROTEIN"/>
    <property type="match status" value="1"/>
</dbReference>
<dbReference type="Pfam" id="PF08984">
    <property type="entry name" value="DUF1858"/>
    <property type="match status" value="1"/>
</dbReference>
<reference evidence="2 3" key="1">
    <citation type="submission" date="2014-07" db="EMBL/GenBank/DDBJ databases">
        <title>Tepidicaulis marinum gen. nov., sp. nov., a novel marine bacterium denitrifying nitrate to nitrous oxide strictly under microaerobic conditions.</title>
        <authorList>
            <person name="Takeuchi M."/>
            <person name="Yamagishi T."/>
            <person name="Kamagata Y."/>
            <person name="Oshima K."/>
            <person name="Hattori M."/>
            <person name="Katayama T."/>
            <person name="Hanada S."/>
            <person name="Tamaki H."/>
            <person name="Marumo K."/>
            <person name="Maeda H."/>
            <person name="Nedachi M."/>
            <person name="Iwasaki W."/>
            <person name="Suwa Y."/>
            <person name="Sakata S."/>
        </authorList>
    </citation>
    <scope>NUCLEOTIDE SEQUENCE [LARGE SCALE GENOMIC DNA]</scope>
    <source>
        <strain evidence="2 3">MA2</strain>
    </source>
</reference>
<dbReference type="InterPro" id="IPR023883">
    <property type="entry name" value="CHP03980_redox-disulphide"/>
</dbReference>
<dbReference type="InterPro" id="IPR015077">
    <property type="entry name" value="DUF1858"/>
</dbReference>
<dbReference type="PANTHER" id="PTHR39341:SF1">
    <property type="entry name" value="DUF1858 DOMAIN-CONTAINING PROTEIN"/>
    <property type="match status" value="1"/>
</dbReference>
<evidence type="ECO:0000313" key="3">
    <source>
        <dbReference type="Proteomes" id="UP000028702"/>
    </source>
</evidence>
<evidence type="ECO:0000259" key="1">
    <source>
        <dbReference type="Pfam" id="PF08984"/>
    </source>
</evidence>
<feature type="domain" description="DUF1858" evidence="1">
    <location>
        <begin position="16"/>
        <end position="67"/>
    </location>
</feature>